<sequence length="122" mass="12623">MQPTTLLYGVLFLQGAMASPVADPAPEVGIETRALEPRGPTAGDIPFPRFPSRKPKGHGGSDCSTGGSVQQSNLCSAGNPYCCSSDGKGGHVCSNTSACEQTVICCNNNNGVGYLVPLLFLY</sequence>
<dbReference type="OrthoDB" id="3557221at2759"/>
<feature type="region of interest" description="Disordered" evidence="1">
    <location>
        <begin position="33"/>
        <end position="68"/>
    </location>
</feature>
<comment type="caution">
    <text evidence="3">The sequence shown here is derived from an EMBL/GenBank/DDBJ whole genome shotgun (WGS) entry which is preliminary data.</text>
</comment>
<dbReference type="EMBL" id="JAADYS010003910">
    <property type="protein sequence ID" value="KAF4439813.1"/>
    <property type="molecule type" value="Genomic_DNA"/>
</dbReference>
<dbReference type="Proteomes" id="UP000554235">
    <property type="component" value="Unassembled WGS sequence"/>
</dbReference>
<protein>
    <submittedName>
        <fullName evidence="3">Hydrophobin</fullName>
    </submittedName>
</protein>
<gene>
    <name evidence="3" type="ORF">FALBO_17358</name>
</gene>
<evidence type="ECO:0000313" key="3">
    <source>
        <dbReference type="EMBL" id="KAF4439813.1"/>
    </source>
</evidence>
<evidence type="ECO:0000256" key="1">
    <source>
        <dbReference type="SAM" id="MobiDB-lite"/>
    </source>
</evidence>
<keyword evidence="4" id="KW-1185">Reference proteome</keyword>
<reference evidence="3 4" key="1">
    <citation type="submission" date="2020-01" db="EMBL/GenBank/DDBJ databases">
        <title>Identification and distribution of gene clusters putatively required for synthesis of sphingolipid metabolism inhibitors in phylogenetically diverse species of the filamentous fungus Fusarium.</title>
        <authorList>
            <person name="Kim H.-S."/>
            <person name="Busman M."/>
            <person name="Brown D.W."/>
            <person name="Divon H."/>
            <person name="Uhlig S."/>
            <person name="Proctor R.H."/>
        </authorList>
    </citation>
    <scope>NUCLEOTIDE SEQUENCE [LARGE SCALE GENOMIC DNA]</scope>
    <source>
        <strain evidence="3 4">NRRL 20459</strain>
    </source>
</reference>
<feature type="chain" id="PRO_5034354158" evidence="2">
    <location>
        <begin position="19"/>
        <end position="122"/>
    </location>
</feature>
<feature type="signal peptide" evidence="2">
    <location>
        <begin position="1"/>
        <end position="18"/>
    </location>
</feature>
<proteinExistence type="predicted"/>
<evidence type="ECO:0000256" key="2">
    <source>
        <dbReference type="SAM" id="SignalP"/>
    </source>
</evidence>
<dbReference type="AlphaFoldDB" id="A0A8H4JZ38"/>
<organism evidence="3 4">
    <name type="scientific">Fusarium albosuccineum</name>
    <dbReference type="NCBI Taxonomy" id="1237068"/>
    <lineage>
        <taxon>Eukaryota</taxon>
        <taxon>Fungi</taxon>
        <taxon>Dikarya</taxon>
        <taxon>Ascomycota</taxon>
        <taxon>Pezizomycotina</taxon>
        <taxon>Sordariomycetes</taxon>
        <taxon>Hypocreomycetidae</taxon>
        <taxon>Hypocreales</taxon>
        <taxon>Nectriaceae</taxon>
        <taxon>Fusarium</taxon>
        <taxon>Fusarium decemcellulare species complex</taxon>
    </lineage>
</organism>
<evidence type="ECO:0000313" key="4">
    <source>
        <dbReference type="Proteomes" id="UP000554235"/>
    </source>
</evidence>
<keyword evidence="2" id="KW-0732">Signal</keyword>
<name>A0A8H4JZ38_9HYPO</name>
<accession>A0A8H4JZ38</accession>